<reference evidence="2" key="1">
    <citation type="submission" date="2013-07" db="EMBL/GenBank/DDBJ databases">
        <title>The Genome Sequence of Cryptococcus dejecticola CBS10117.</title>
        <authorList>
            <consortium name="The Broad Institute Genome Sequencing Platform"/>
            <person name="Cuomo C."/>
            <person name="Litvintseva A."/>
            <person name="Chen Y."/>
            <person name="Heitman J."/>
            <person name="Sun S."/>
            <person name="Springer D."/>
            <person name="Dromer F."/>
            <person name="Young S.K."/>
            <person name="Zeng Q."/>
            <person name="Gargeya S."/>
            <person name="Fitzgerald M."/>
            <person name="Abouelleil A."/>
            <person name="Alvarado L."/>
            <person name="Berlin A.M."/>
            <person name="Chapman S.B."/>
            <person name="Dewar J."/>
            <person name="Goldberg J."/>
            <person name="Griggs A."/>
            <person name="Gujja S."/>
            <person name="Hansen M."/>
            <person name="Howarth C."/>
            <person name="Imamovic A."/>
            <person name="Larimer J."/>
            <person name="McCowan C."/>
            <person name="Murphy C."/>
            <person name="Pearson M."/>
            <person name="Priest M."/>
            <person name="Roberts A."/>
            <person name="Saif S."/>
            <person name="Shea T."/>
            <person name="Sykes S."/>
            <person name="Wortman J."/>
            <person name="Nusbaum C."/>
            <person name="Birren B."/>
        </authorList>
    </citation>
    <scope>NUCLEOTIDE SEQUENCE [LARGE SCALE GENOMIC DNA]</scope>
    <source>
        <strain evidence="2">CBS 10117</strain>
    </source>
</reference>
<dbReference type="VEuPathDB" id="FungiDB:I303_03549"/>
<reference evidence="3" key="3">
    <citation type="submission" date="2024-02" db="EMBL/GenBank/DDBJ databases">
        <title>Comparative genomics of Cryptococcus and Kwoniella reveals pathogenesis evolution and contrasting modes of karyotype evolution via chromosome fusion or intercentromeric recombination.</title>
        <authorList>
            <person name="Coelho M.A."/>
            <person name="David-Palma M."/>
            <person name="Shea T."/>
            <person name="Bowers K."/>
            <person name="McGinley-Smith S."/>
            <person name="Mohammad A.W."/>
            <person name="Gnirke A."/>
            <person name="Yurkov A.M."/>
            <person name="Nowrousian M."/>
            <person name="Sun S."/>
            <person name="Cuomo C.A."/>
            <person name="Heitman J."/>
        </authorList>
    </citation>
    <scope>NUCLEOTIDE SEQUENCE</scope>
    <source>
        <strain evidence="3">CBS 10117</strain>
    </source>
</reference>
<dbReference type="STRING" id="1296121.A0A1A6A6Z8"/>
<organism evidence="2">
    <name type="scientific">Kwoniella dejecticola CBS 10117</name>
    <dbReference type="NCBI Taxonomy" id="1296121"/>
    <lineage>
        <taxon>Eukaryota</taxon>
        <taxon>Fungi</taxon>
        <taxon>Dikarya</taxon>
        <taxon>Basidiomycota</taxon>
        <taxon>Agaricomycotina</taxon>
        <taxon>Tremellomycetes</taxon>
        <taxon>Tremellales</taxon>
        <taxon>Cryptococcaceae</taxon>
        <taxon>Kwoniella</taxon>
    </lineage>
</organism>
<feature type="compositionally biased region" description="Basic and acidic residues" evidence="1">
    <location>
        <begin position="277"/>
        <end position="286"/>
    </location>
</feature>
<dbReference type="Proteomes" id="UP000078595">
    <property type="component" value="Chromosome 4"/>
</dbReference>
<dbReference type="EMBL" id="KI894030">
    <property type="protein sequence ID" value="OBR85835.1"/>
    <property type="molecule type" value="Genomic_DNA"/>
</dbReference>
<dbReference type="EMBL" id="CP144533">
    <property type="protein sequence ID" value="WWC60948.1"/>
    <property type="molecule type" value="Genomic_DNA"/>
</dbReference>
<feature type="compositionally biased region" description="Basic and acidic residues" evidence="1">
    <location>
        <begin position="111"/>
        <end position="124"/>
    </location>
</feature>
<proteinExistence type="predicted"/>
<protein>
    <submittedName>
        <fullName evidence="2">Uncharacterized protein</fullName>
    </submittedName>
</protein>
<dbReference type="KEGG" id="kdj:28967248"/>
<name>A0A1A6A6Z8_9TREE</name>
<sequence>MSQSAHTSEQSIKAPSSEALSLSASIFLNSVEEWIPKSFGTEIQSASASASGSGSGSGAGAGDNLAGLLRPTTINGHIEDRLGLGHPDAEANASNSRPMQRNGLIGLSKKLNLEKKGKSREDVNARFQLDVHDDDEDEEDSKFRSISKRKNTTIDPFGGATKKKKKDPFAVGNTNTRAAKAVLSAPLRTNGNGSAIDGEDDEVEKEIQEGSQSTEGPSSMTISRQTTPMPVISVNASNEGSGISPSPFPYDGPRPLGSPVKNQKKRPLRADEDDDGSEKNRISKDEETPDSSLNGVGNSSEASSIYKNKNKNQDKDEQSSKEKTKTQLRREKRKKAKLSKTSS</sequence>
<keyword evidence="4" id="KW-1185">Reference proteome</keyword>
<feature type="compositionally biased region" description="Basic and acidic residues" evidence="1">
    <location>
        <begin position="311"/>
        <end position="329"/>
    </location>
</feature>
<evidence type="ECO:0000313" key="4">
    <source>
        <dbReference type="Proteomes" id="UP000078595"/>
    </source>
</evidence>
<feature type="compositionally biased region" description="Polar residues" evidence="1">
    <location>
        <begin position="290"/>
        <end position="306"/>
    </location>
</feature>
<feature type="compositionally biased region" description="Basic and acidic residues" evidence="1">
    <location>
        <begin position="77"/>
        <end position="89"/>
    </location>
</feature>
<accession>A0A1A6A6Z8</accession>
<reference evidence="3" key="2">
    <citation type="submission" date="2013-07" db="EMBL/GenBank/DDBJ databases">
        <authorList>
            <consortium name="The Broad Institute Genome Sequencing Platform"/>
            <person name="Cuomo C."/>
            <person name="Litvintseva A."/>
            <person name="Chen Y."/>
            <person name="Heitman J."/>
            <person name="Sun S."/>
            <person name="Springer D."/>
            <person name="Dromer F."/>
            <person name="Young S.K."/>
            <person name="Zeng Q."/>
            <person name="Gargeya S."/>
            <person name="Fitzgerald M."/>
            <person name="Abouelleil A."/>
            <person name="Alvarado L."/>
            <person name="Berlin A.M."/>
            <person name="Chapman S.B."/>
            <person name="Dewar J."/>
            <person name="Goldberg J."/>
            <person name="Griggs A."/>
            <person name="Gujja S."/>
            <person name="Hansen M."/>
            <person name="Howarth C."/>
            <person name="Imamovic A."/>
            <person name="Larimer J."/>
            <person name="McCowan C."/>
            <person name="Murphy C."/>
            <person name="Pearson M."/>
            <person name="Priest M."/>
            <person name="Roberts A."/>
            <person name="Saif S."/>
            <person name="Shea T."/>
            <person name="Sykes S."/>
            <person name="Wortman J."/>
            <person name="Nusbaum C."/>
            <person name="Birren B."/>
        </authorList>
    </citation>
    <scope>NUCLEOTIDE SEQUENCE</scope>
    <source>
        <strain evidence="3">CBS 10117</strain>
    </source>
</reference>
<feature type="compositionally biased region" description="Basic residues" evidence="1">
    <location>
        <begin position="330"/>
        <end position="343"/>
    </location>
</feature>
<feature type="region of interest" description="Disordered" evidence="1">
    <location>
        <begin position="43"/>
        <end position="343"/>
    </location>
</feature>
<feature type="compositionally biased region" description="Polar residues" evidence="1">
    <location>
        <begin position="209"/>
        <end position="244"/>
    </location>
</feature>
<dbReference type="GeneID" id="28967248"/>
<evidence type="ECO:0000313" key="2">
    <source>
        <dbReference type="EMBL" id="OBR85835.1"/>
    </source>
</evidence>
<evidence type="ECO:0000256" key="1">
    <source>
        <dbReference type="SAM" id="MobiDB-lite"/>
    </source>
</evidence>
<dbReference type="AlphaFoldDB" id="A0A1A6A6Z8"/>
<gene>
    <name evidence="2" type="ORF">I303_03549</name>
    <name evidence="3" type="ORF">I303_103525</name>
</gene>
<dbReference type="RefSeq" id="XP_018263677.1">
    <property type="nucleotide sequence ID" value="XM_018406869.1"/>
</dbReference>
<dbReference type="OrthoDB" id="2565299at2759"/>
<evidence type="ECO:0000313" key="3">
    <source>
        <dbReference type="EMBL" id="WWC60948.1"/>
    </source>
</evidence>